<protein>
    <recommendedName>
        <fullName evidence="1">DNA topoisomerase type IA zn finger domain-containing protein</fullName>
    </recommendedName>
</protein>
<keyword evidence="3" id="KW-1185">Reference proteome</keyword>
<dbReference type="GO" id="GO:0003677">
    <property type="term" value="F:DNA binding"/>
    <property type="evidence" value="ECO:0007669"/>
    <property type="project" value="InterPro"/>
</dbReference>
<evidence type="ECO:0000313" key="3">
    <source>
        <dbReference type="Proteomes" id="UP000606935"/>
    </source>
</evidence>
<name>A0A917YTW8_9ALTE</name>
<dbReference type="Proteomes" id="UP000606935">
    <property type="component" value="Unassembled WGS sequence"/>
</dbReference>
<dbReference type="AlphaFoldDB" id="A0A917YTW8"/>
<accession>A0A917YTW8</accession>
<organism evidence="2 3">
    <name type="scientific">Bowmanella pacifica</name>
    <dbReference type="NCBI Taxonomy" id="502051"/>
    <lineage>
        <taxon>Bacteria</taxon>
        <taxon>Pseudomonadati</taxon>
        <taxon>Pseudomonadota</taxon>
        <taxon>Gammaproteobacteria</taxon>
        <taxon>Alteromonadales</taxon>
        <taxon>Alteromonadaceae</taxon>
        <taxon>Bowmanella</taxon>
    </lineage>
</organism>
<comment type="caution">
    <text evidence="2">The sequence shown here is derived from an EMBL/GenBank/DDBJ whole genome shotgun (WGS) entry which is preliminary data.</text>
</comment>
<feature type="domain" description="DNA topoisomerase type IA zn finger" evidence="1">
    <location>
        <begin position="21"/>
        <end position="56"/>
    </location>
</feature>
<evidence type="ECO:0000313" key="2">
    <source>
        <dbReference type="EMBL" id="GGO66890.1"/>
    </source>
</evidence>
<dbReference type="GO" id="GO:0005694">
    <property type="term" value="C:chromosome"/>
    <property type="evidence" value="ECO:0007669"/>
    <property type="project" value="InterPro"/>
</dbReference>
<dbReference type="PANTHER" id="PTHR42785">
    <property type="entry name" value="DNA TOPOISOMERASE, TYPE IA, CORE"/>
    <property type="match status" value="1"/>
</dbReference>
<dbReference type="EMBL" id="BMLS01000001">
    <property type="protein sequence ID" value="GGO66890.1"/>
    <property type="molecule type" value="Genomic_DNA"/>
</dbReference>
<dbReference type="Pfam" id="PF01396">
    <property type="entry name" value="Zn_ribbon_Top1"/>
    <property type="match status" value="3"/>
</dbReference>
<gene>
    <name evidence="2" type="primary">yrdD</name>
    <name evidence="2" type="ORF">GCM10010982_12140</name>
</gene>
<feature type="domain" description="DNA topoisomerase type IA zn finger" evidence="1">
    <location>
        <begin position="112"/>
        <end position="148"/>
    </location>
</feature>
<dbReference type="PANTHER" id="PTHR42785:SF1">
    <property type="entry name" value="DNA TOPOISOMERASE"/>
    <property type="match status" value="1"/>
</dbReference>
<proteinExistence type="predicted"/>
<reference evidence="2" key="2">
    <citation type="submission" date="2020-09" db="EMBL/GenBank/DDBJ databases">
        <authorList>
            <person name="Sun Q."/>
            <person name="Zhou Y."/>
        </authorList>
    </citation>
    <scope>NUCLEOTIDE SEQUENCE</scope>
    <source>
        <strain evidence="2">CGMCC 1.7086</strain>
    </source>
</reference>
<dbReference type="GO" id="GO:0003917">
    <property type="term" value="F:DNA topoisomerase type I (single strand cut, ATP-independent) activity"/>
    <property type="evidence" value="ECO:0007669"/>
    <property type="project" value="InterPro"/>
</dbReference>
<evidence type="ECO:0000259" key="1">
    <source>
        <dbReference type="Pfam" id="PF01396"/>
    </source>
</evidence>
<dbReference type="Gene3D" id="3.30.65.10">
    <property type="entry name" value="Bacterial Topoisomerase I, domain 1"/>
    <property type="match status" value="3"/>
</dbReference>
<dbReference type="InterPro" id="IPR000380">
    <property type="entry name" value="Topo_IA"/>
</dbReference>
<dbReference type="SUPFAM" id="SSF57783">
    <property type="entry name" value="Zinc beta-ribbon"/>
    <property type="match status" value="3"/>
</dbReference>
<reference evidence="2" key="1">
    <citation type="journal article" date="2014" name="Int. J. Syst. Evol. Microbiol.">
        <title>Complete genome sequence of Corynebacterium casei LMG S-19264T (=DSM 44701T), isolated from a smear-ripened cheese.</title>
        <authorList>
            <consortium name="US DOE Joint Genome Institute (JGI-PGF)"/>
            <person name="Walter F."/>
            <person name="Albersmeier A."/>
            <person name="Kalinowski J."/>
            <person name="Ruckert C."/>
        </authorList>
    </citation>
    <scope>NUCLEOTIDE SEQUENCE</scope>
    <source>
        <strain evidence="2">CGMCC 1.7086</strain>
    </source>
</reference>
<dbReference type="RefSeq" id="WP_188691638.1">
    <property type="nucleotide sequence ID" value="NZ_BMLS01000001.1"/>
</dbReference>
<feature type="domain" description="DNA topoisomerase type IA zn finger" evidence="1">
    <location>
        <begin position="70"/>
        <end position="105"/>
    </location>
</feature>
<dbReference type="InterPro" id="IPR013498">
    <property type="entry name" value="Topo_IA_Znf"/>
</dbReference>
<dbReference type="GO" id="GO:0006265">
    <property type="term" value="P:DNA topological change"/>
    <property type="evidence" value="ECO:0007669"/>
    <property type="project" value="InterPro"/>
</dbReference>
<sequence length="183" mass="20472">MSKIDHSLFNADEHALQHAYGDCPLCQAKLQIRSGKSGPFLGCSRYPACHFSKPLHEYQSHEVKVIDGALCPECQSPLAVKKGRFGLFIGCTNFPQCHHIEKLEQKQESLVSCPQCNTGKLHRRTNKYGKNFFACDGYPECRYLLNYPPVAKSCSACGWPIMMRKGHALVCPQKACQHKEADG</sequence>